<dbReference type="FunFam" id="3.40.50.1390:FF:000001">
    <property type="entry name" value="DNA recombinase"/>
    <property type="match status" value="1"/>
</dbReference>
<keyword evidence="9" id="KW-1185">Reference proteome</keyword>
<keyword evidence="2" id="KW-0229">DNA integration</keyword>
<dbReference type="Pfam" id="PF02796">
    <property type="entry name" value="HTH_7"/>
    <property type="match status" value="1"/>
</dbReference>
<dbReference type="RefSeq" id="WP_126015625.1">
    <property type="nucleotide sequence ID" value="NZ_CP034437.1"/>
</dbReference>
<dbReference type="GO" id="GO:0015074">
    <property type="term" value="P:DNA integration"/>
    <property type="evidence" value="ECO:0007669"/>
    <property type="project" value="UniProtKB-KW"/>
</dbReference>
<reference evidence="9" key="1">
    <citation type="submission" date="2018-12" db="EMBL/GenBank/DDBJ databases">
        <title>Genome sequence of Peanibacillus sp.</title>
        <authorList>
            <person name="Subramani G."/>
            <person name="Srinivasan S."/>
            <person name="Kim M.K."/>
        </authorList>
    </citation>
    <scope>NUCLEOTIDE SEQUENCE [LARGE SCALE GENOMIC DNA]</scope>
    <source>
        <strain evidence="9">18JY67-1</strain>
    </source>
</reference>
<evidence type="ECO:0000256" key="4">
    <source>
        <dbReference type="ARBA" id="ARBA00023172"/>
    </source>
</evidence>
<feature type="active site" description="O-(5'-phospho-DNA)-serine intermediate" evidence="5 6">
    <location>
        <position position="11"/>
    </location>
</feature>
<dbReference type="SMART" id="SM00857">
    <property type="entry name" value="Resolvase"/>
    <property type="match status" value="1"/>
</dbReference>
<evidence type="ECO:0000256" key="1">
    <source>
        <dbReference type="ARBA" id="ARBA00009913"/>
    </source>
</evidence>
<keyword evidence="3" id="KW-0238">DNA-binding</keyword>
<dbReference type="InterPro" id="IPR006120">
    <property type="entry name" value="Resolvase_HTH_dom"/>
</dbReference>
<evidence type="ECO:0000256" key="2">
    <source>
        <dbReference type="ARBA" id="ARBA00022908"/>
    </source>
</evidence>
<keyword evidence="4" id="KW-0233">DNA recombination</keyword>
<dbReference type="PANTHER" id="PTHR30461">
    <property type="entry name" value="DNA-INVERTASE FROM LAMBDOID PROPHAGE"/>
    <property type="match status" value="1"/>
</dbReference>
<evidence type="ECO:0000313" key="8">
    <source>
        <dbReference type="EMBL" id="AZN40394.1"/>
    </source>
</evidence>
<dbReference type="GO" id="GO:0003677">
    <property type="term" value="F:DNA binding"/>
    <property type="evidence" value="ECO:0007669"/>
    <property type="project" value="UniProtKB-KW"/>
</dbReference>
<evidence type="ECO:0000256" key="5">
    <source>
        <dbReference type="PIRSR" id="PIRSR606118-50"/>
    </source>
</evidence>
<feature type="domain" description="Resolvase/invertase-type recombinase catalytic" evidence="7">
    <location>
        <begin position="3"/>
        <end position="138"/>
    </location>
</feature>
<dbReference type="GO" id="GO:0000150">
    <property type="term" value="F:DNA strand exchange activity"/>
    <property type="evidence" value="ECO:0007669"/>
    <property type="project" value="InterPro"/>
</dbReference>
<name>A0A3S9A3W9_9BACL</name>
<evidence type="ECO:0000256" key="3">
    <source>
        <dbReference type="ARBA" id="ARBA00023125"/>
    </source>
</evidence>
<dbReference type="CDD" id="cd03768">
    <property type="entry name" value="SR_ResInv"/>
    <property type="match status" value="1"/>
</dbReference>
<dbReference type="InterPro" id="IPR006119">
    <property type="entry name" value="Resolv_N"/>
</dbReference>
<dbReference type="PROSITE" id="PS51736">
    <property type="entry name" value="RECOMBINASES_3"/>
    <property type="match status" value="1"/>
</dbReference>
<accession>A0A3S9A3W9</accession>
<dbReference type="KEGG" id="palb:EJC50_12595"/>
<dbReference type="Pfam" id="PF00239">
    <property type="entry name" value="Resolvase"/>
    <property type="match status" value="1"/>
</dbReference>
<sequence>MSRKLGYARVSTDDQHLELQIDALRTAGVEDRDMFKEKMTGSKKDRPELERLLAYAQPDDTIIIWKLDRIGRSAKHLIELSEHFKTHNIEFVSLKEKLDTSTAIGRLMFNMLAALAEFEREMIIERTHAGLLAARARGRSGGRPQKDAADIERALRLYRSQEYSIADITSMTGVSKATLYRRVKEA</sequence>
<dbReference type="OrthoDB" id="9797501at2"/>
<proteinExistence type="inferred from homology"/>
<gene>
    <name evidence="8" type="ORF">EJC50_12595</name>
</gene>
<dbReference type="EMBL" id="CP034437">
    <property type="protein sequence ID" value="AZN40394.1"/>
    <property type="molecule type" value="Genomic_DNA"/>
</dbReference>
<dbReference type="InterPro" id="IPR006118">
    <property type="entry name" value="Recombinase_CS"/>
</dbReference>
<organism evidence="8 9">
    <name type="scientific">Paenibacillus albus</name>
    <dbReference type="NCBI Taxonomy" id="2495582"/>
    <lineage>
        <taxon>Bacteria</taxon>
        <taxon>Bacillati</taxon>
        <taxon>Bacillota</taxon>
        <taxon>Bacilli</taxon>
        <taxon>Bacillales</taxon>
        <taxon>Paenibacillaceae</taxon>
        <taxon>Paenibacillus</taxon>
    </lineage>
</organism>
<dbReference type="Proteomes" id="UP000272528">
    <property type="component" value="Chromosome"/>
</dbReference>
<dbReference type="InterPro" id="IPR036162">
    <property type="entry name" value="Resolvase-like_N_sf"/>
</dbReference>
<dbReference type="AlphaFoldDB" id="A0A3S9A3W9"/>
<evidence type="ECO:0000256" key="6">
    <source>
        <dbReference type="PROSITE-ProRule" id="PRU10137"/>
    </source>
</evidence>
<dbReference type="PANTHER" id="PTHR30461:SF2">
    <property type="entry name" value="SERINE RECOMBINASE PINE-RELATED"/>
    <property type="match status" value="1"/>
</dbReference>
<dbReference type="Gene3D" id="3.40.50.1390">
    <property type="entry name" value="Resolvase, N-terminal catalytic domain"/>
    <property type="match status" value="1"/>
</dbReference>
<dbReference type="SUPFAM" id="SSF53041">
    <property type="entry name" value="Resolvase-like"/>
    <property type="match status" value="1"/>
</dbReference>
<protein>
    <submittedName>
        <fullName evidence="8">Recombinase family protein</fullName>
    </submittedName>
</protein>
<evidence type="ECO:0000259" key="7">
    <source>
        <dbReference type="PROSITE" id="PS51736"/>
    </source>
</evidence>
<dbReference type="InterPro" id="IPR050639">
    <property type="entry name" value="SSR_resolvase"/>
</dbReference>
<comment type="similarity">
    <text evidence="1">Belongs to the site-specific recombinase resolvase family.</text>
</comment>
<evidence type="ECO:0000313" key="9">
    <source>
        <dbReference type="Proteomes" id="UP000272528"/>
    </source>
</evidence>
<dbReference type="Gene3D" id="1.10.10.60">
    <property type="entry name" value="Homeodomain-like"/>
    <property type="match status" value="1"/>
</dbReference>
<dbReference type="PROSITE" id="PS00397">
    <property type="entry name" value="RECOMBINASES_1"/>
    <property type="match status" value="1"/>
</dbReference>